<reference evidence="2" key="1">
    <citation type="journal article" date="2019" name="Int. J. Syst. Evol. Microbiol.">
        <title>The Global Catalogue of Microorganisms (GCM) 10K type strain sequencing project: providing services to taxonomists for standard genome sequencing and annotation.</title>
        <authorList>
            <consortium name="The Broad Institute Genomics Platform"/>
            <consortium name="The Broad Institute Genome Sequencing Center for Infectious Disease"/>
            <person name="Wu L."/>
            <person name="Ma J."/>
        </authorList>
    </citation>
    <scope>NUCLEOTIDE SEQUENCE [LARGE SCALE GENOMIC DNA]</scope>
    <source>
        <strain evidence="2">CGMCC 1.13574</strain>
    </source>
</reference>
<name>A0ABV9NH70_9GAMM</name>
<comment type="caution">
    <text evidence="1">The sequence shown here is derived from an EMBL/GenBank/DDBJ whole genome shotgun (WGS) entry which is preliminary data.</text>
</comment>
<proteinExistence type="predicted"/>
<organism evidence="1 2">
    <name type="scientific">Coralloluteibacterium thermophilum</name>
    <dbReference type="NCBI Taxonomy" id="2707049"/>
    <lineage>
        <taxon>Bacteria</taxon>
        <taxon>Pseudomonadati</taxon>
        <taxon>Pseudomonadota</taxon>
        <taxon>Gammaproteobacteria</taxon>
        <taxon>Lysobacterales</taxon>
        <taxon>Lysobacteraceae</taxon>
        <taxon>Coralloluteibacterium</taxon>
    </lineage>
</organism>
<accession>A0ABV9NH70</accession>
<dbReference type="Proteomes" id="UP001595892">
    <property type="component" value="Unassembled WGS sequence"/>
</dbReference>
<gene>
    <name evidence="1" type="ORF">ACFO3Q_02995</name>
</gene>
<keyword evidence="2" id="KW-1185">Reference proteome</keyword>
<protein>
    <submittedName>
        <fullName evidence="1">Uncharacterized protein</fullName>
    </submittedName>
</protein>
<evidence type="ECO:0000313" key="2">
    <source>
        <dbReference type="Proteomes" id="UP001595892"/>
    </source>
</evidence>
<dbReference type="EMBL" id="JBHSGG010000003">
    <property type="protein sequence ID" value="MFC4727135.1"/>
    <property type="molecule type" value="Genomic_DNA"/>
</dbReference>
<evidence type="ECO:0000313" key="1">
    <source>
        <dbReference type="EMBL" id="MFC4727135.1"/>
    </source>
</evidence>
<sequence length="121" mass="13371">MSTEPVRESEHDPENVSPETAALIRERMGGTRVALPERVPVPNTEQGLYRKYDVRRTDGSDAPGGKHHGCEYFVLDVAHDPHARPALAAYVASVEATHPQLAADLRERYGITKPTQQESGR</sequence>
<dbReference type="RefSeq" id="WP_377003139.1">
    <property type="nucleotide sequence ID" value="NZ_JBHSGG010000003.1"/>
</dbReference>